<evidence type="ECO:0000256" key="3">
    <source>
        <dbReference type="ARBA" id="ARBA00022448"/>
    </source>
</evidence>
<dbReference type="AlphaFoldDB" id="A0A2S5J1V5"/>
<reference evidence="7 8" key="1">
    <citation type="journal article" date="2014" name="Int. J. Syst. Evol. Microbiol.">
        <title>Arthrobacter pityocampae sp. nov., isolated from Thaumetopoea pityocampa (Lep., Thaumetopoeidae).</title>
        <authorList>
            <person name="Ince I.A."/>
            <person name="Demirbag Z."/>
            <person name="Kati H."/>
        </authorList>
    </citation>
    <scope>NUCLEOTIDE SEQUENCE [LARGE SCALE GENOMIC DNA]</scope>
    <source>
        <strain evidence="7 8">Tp2</strain>
    </source>
</reference>
<accession>A0A2S5J1V5</accession>
<organism evidence="7 8">
    <name type="scientific">Arthrobacter pityocampae</name>
    <dbReference type="NCBI Taxonomy" id="547334"/>
    <lineage>
        <taxon>Bacteria</taxon>
        <taxon>Bacillati</taxon>
        <taxon>Actinomycetota</taxon>
        <taxon>Actinomycetes</taxon>
        <taxon>Micrococcales</taxon>
        <taxon>Micrococcaceae</taxon>
        <taxon>Arthrobacter</taxon>
    </lineage>
</organism>
<sequence>MMSRRAVVLGMLGLPFLAAACTSGDEAPEAGTGTFPVEVKHRFGETTVSERPARIATFGYAAADVCIALGIAPLGMPGSNATPWYNLRRVAEETLMPVLYPDDLELALPAIEDLEPDLIFTTGADLTREQYDRLSDIAPVVHGTSAGKPSWRETVEQVARAVGRPDEGAELIRDTEQSITASVADYPDLPGTTFLVVEAFAAAGADLGVYVSGSGPVVTLEEFGMEPAPVPTGLEESDELVDEVFGAVGQVRWPRARAEELRAEVLVLVAERRRAKELAEDLAEDLDPAQQTVLAPKDEMGAAMIMVSPLSLEWLARNFVPVLAEAAFDVRQ</sequence>
<dbReference type="SUPFAM" id="SSF53807">
    <property type="entry name" value="Helical backbone' metal receptor"/>
    <property type="match status" value="1"/>
</dbReference>
<dbReference type="Proteomes" id="UP000239297">
    <property type="component" value="Unassembled WGS sequence"/>
</dbReference>
<evidence type="ECO:0000256" key="4">
    <source>
        <dbReference type="ARBA" id="ARBA00022729"/>
    </source>
</evidence>
<comment type="subcellular location">
    <subcellularLocation>
        <location evidence="1">Cell envelope</location>
    </subcellularLocation>
</comment>
<dbReference type="PROSITE" id="PS51257">
    <property type="entry name" value="PROKAR_LIPOPROTEIN"/>
    <property type="match status" value="1"/>
</dbReference>
<keyword evidence="8" id="KW-1185">Reference proteome</keyword>
<keyword evidence="3" id="KW-0813">Transport</keyword>
<feature type="signal peptide" evidence="5">
    <location>
        <begin position="1"/>
        <end position="20"/>
    </location>
</feature>
<evidence type="ECO:0000313" key="7">
    <source>
        <dbReference type="EMBL" id="PPB50781.1"/>
    </source>
</evidence>
<dbReference type="Gene3D" id="3.40.50.1980">
    <property type="entry name" value="Nitrogenase molybdenum iron protein domain"/>
    <property type="match status" value="2"/>
</dbReference>
<dbReference type="InterPro" id="IPR002491">
    <property type="entry name" value="ABC_transptr_periplasmic_BD"/>
</dbReference>
<dbReference type="PROSITE" id="PS50983">
    <property type="entry name" value="FE_B12_PBP"/>
    <property type="match status" value="1"/>
</dbReference>
<dbReference type="EMBL" id="PRKW01000001">
    <property type="protein sequence ID" value="PPB50781.1"/>
    <property type="molecule type" value="Genomic_DNA"/>
</dbReference>
<dbReference type="PANTHER" id="PTHR30532:SF24">
    <property type="entry name" value="FERRIC ENTEROBACTIN-BINDING PERIPLASMIC PROTEIN FEPB"/>
    <property type="match status" value="1"/>
</dbReference>
<feature type="domain" description="Fe/B12 periplasmic-binding" evidence="6">
    <location>
        <begin position="54"/>
        <end position="327"/>
    </location>
</feature>
<dbReference type="Pfam" id="PF01497">
    <property type="entry name" value="Peripla_BP_2"/>
    <property type="match status" value="1"/>
</dbReference>
<gene>
    <name evidence="7" type="ORF">C4K88_02600</name>
</gene>
<dbReference type="GO" id="GO:0030288">
    <property type="term" value="C:outer membrane-bounded periplasmic space"/>
    <property type="evidence" value="ECO:0007669"/>
    <property type="project" value="TreeGrafter"/>
</dbReference>
<evidence type="ECO:0000256" key="2">
    <source>
        <dbReference type="ARBA" id="ARBA00008814"/>
    </source>
</evidence>
<feature type="chain" id="PRO_5039165088" description="Fe/B12 periplasmic-binding domain-containing protein" evidence="5">
    <location>
        <begin position="21"/>
        <end position="332"/>
    </location>
</feature>
<proteinExistence type="inferred from homology"/>
<evidence type="ECO:0000256" key="1">
    <source>
        <dbReference type="ARBA" id="ARBA00004196"/>
    </source>
</evidence>
<evidence type="ECO:0000313" key="8">
    <source>
        <dbReference type="Proteomes" id="UP000239297"/>
    </source>
</evidence>
<protein>
    <recommendedName>
        <fullName evidence="6">Fe/B12 periplasmic-binding domain-containing protein</fullName>
    </recommendedName>
</protein>
<name>A0A2S5J1V5_9MICC</name>
<evidence type="ECO:0000256" key="5">
    <source>
        <dbReference type="SAM" id="SignalP"/>
    </source>
</evidence>
<dbReference type="GO" id="GO:1901678">
    <property type="term" value="P:iron coordination entity transport"/>
    <property type="evidence" value="ECO:0007669"/>
    <property type="project" value="UniProtKB-ARBA"/>
</dbReference>
<comment type="caution">
    <text evidence="7">The sequence shown here is derived from an EMBL/GenBank/DDBJ whole genome shotgun (WGS) entry which is preliminary data.</text>
</comment>
<keyword evidence="4 5" id="KW-0732">Signal</keyword>
<comment type="similarity">
    <text evidence="2">Belongs to the bacterial solute-binding protein 8 family.</text>
</comment>
<evidence type="ECO:0000259" key="6">
    <source>
        <dbReference type="PROSITE" id="PS50983"/>
    </source>
</evidence>
<dbReference type="InterPro" id="IPR051313">
    <property type="entry name" value="Bact_iron-sidero_bind"/>
</dbReference>
<dbReference type="PANTHER" id="PTHR30532">
    <property type="entry name" value="IRON III DICITRATE-BINDING PERIPLASMIC PROTEIN"/>
    <property type="match status" value="1"/>
</dbReference>